<reference evidence="2" key="1">
    <citation type="submission" date="2022-09" db="EMBL/GenBank/DDBJ databases">
        <title>Fusarium specimens isolated from Avocado Roots.</title>
        <authorList>
            <person name="Stajich J."/>
            <person name="Roper C."/>
            <person name="Heimlech-Rivalta G."/>
        </authorList>
    </citation>
    <scope>NUCLEOTIDE SEQUENCE</scope>
    <source>
        <strain evidence="2">CF00095</strain>
    </source>
</reference>
<evidence type="ECO:0000313" key="2">
    <source>
        <dbReference type="EMBL" id="KAJ4135036.1"/>
    </source>
</evidence>
<sequence>MPPIRTQKTNSAADVDAPYPGPDAPKKRLLKPVVKGEKEPRFISSVRDWDGNDHIDDILALPRQVLEKIWYFIFNFGDVGYDAKNGARDVTNEAIVRLAKALPNLRTVSLPSANKVGDEGFLALISNCPNLKLLEITPSTTNSSSLTKISGKELDEFRAHPEWVPGLKQILVTNDDKNKEFMKSMRELSKQREKLVVTLLDRGEHKKYGDFEINTMTSHYQKGRKIPFEKIPRGIAQRHGQDHSIQI</sequence>
<gene>
    <name evidence="2" type="ORF">NW768_004647</name>
</gene>
<dbReference type="InterPro" id="IPR032675">
    <property type="entry name" value="LRR_dom_sf"/>
</dbReference>
<dbReference type="EMBL" id="JAOQBH010000006">
    <property type="protein sequence ID" value="KAJ4135036.1"/>
    <property type="molecule type" value="Genomic_DNA"/>
</dbReference>
<comment type="caution">
    <text evidence="2">The sequence shown here is derived from an EMBL/GenBank/DDBJ whole genome shotgun (WGS) entry which is preliminary data.</text>
</comment>
<evidence type="ECO:0000256" key="1">
    <source>
        <dbReference type="SAM" id="MobiDB-lite"/>
    </source>
</evidence>
<organism evidence="2 3">
    <name type="scientific">Fusarium equiseti</name>
    <name type="common">Fusarium scirpi</name>
    <dbReference type="NCBI Taxonomy" id="61235"/>
    <lineage>
        <taxon>Eukaryota</taxon>
        <taxon>Fungi</taxon>
        <taxon>Dikarya</taxon>
        <taxon>Ascomycota</taxon>
        <taxon>Pezizomycotina</taxon>
        <taxon>Sordariomycetes</taxon>
        <taxon>Hypocreomycetidae</taxon>
        <taxon>Hypocreales</taxon>
        <taxon>Nectriaceae</taxon>
        <taxon>Fusarium</taxon>
        <taxon>Fusarium incarnatum-equiseti species complex</taxon>
    </lineage>
</organism>
<proteinExistence type="predicted"/>
<dbReference type="Proteomes" id="UP001152024">
    <property type="component" value="Unassembled WGS sequence"/>
</dbReference>
<feature type="compositionally biased region" description="Polar residues" evidence="1">
    <location>
        <begin position="1"/>
        <end position="12"/>
    </location>
</feature>
<dbReference type="SUPFAM" id="SSF52047">
    <property type="entry name" value="RNI-like"/>
    <property type="match status" value="1"/>
</dbReference>
<dbReference type="Gene3D" id="3.80.10.10">
    <property type="entry name" value="Ribonuclease Inhibitor"/>
    <property type="match status" value="1"/>
</dbReference>
<feature type="region of interest" description="Disordered" evidence="1">
    <location>
        <begin position="1"/>
        <end position="27"/>
    </location>
</feature>
<accession>A0ABQ8RH07</accession>
<protein>
    <submittedName>
        <fullName evidence="2">Uncharacterized protein</fullName>
    </submittedName>
</protein>
<keyword evidence="3" id="KW-1185">Reference proteome</keyword>
<evidence type="ECO:0000313" key="3">
    <source>
        <dbReference type="Proteomes" id="UP001152024"/>
    </source>
</evidence>
<name>A0ABQ8RH07_FUSEQ</name>